<dbReference type="Proteomes" id="UP000194885">
    <property type="component" value="Unassembled WGS sequence"/>
</dbReference>
<evidence type="ECO:0000313" key="3">
    <source>
        <dbReference type="Proteomes" id="UP000194885"/>
    </source>
</evidence>
<reference evidence="2 3" key="1">
    <citation type="submission" date="2017-05" db="EMBL/GenBank/DDBJ databases">
        <title>The Genome Sequence of Enterococcus faecium 7H8_DIV0219.</title>
        <authorList>
            <consortium name="The Broad Institute Genomics Platform"/>
            <consortium name="The Broad Institute Genomic Center for Infectious Diseases"/>
            <person name="Earl A."/>
            <person name="Manson A."/>
            <person name="Schwartman J."/>
            <person name="Gilmore M."/>
            <person name="Abouelleil A."/>
            <person name="Cao P."/>
            <person name="Chapman S."/>
            <person name="Cusick C."/>
            <person name="Shea T."/>
            <person name="Young S."/>
            <person name="Neafsey D."/>
            <person name="Nusbaum C."/>
            <person name="Birren B."/>
        </authorList>
    </citation>
    <scope>NUCLEOTIDE SEQUENCE [LARGE SCALE GENOMIC DNA]</scope>
    <source>
        <strain evidence="2 3">7H8_DIV0219</strain>
    </source>
</reference>
<protein>
    <submittedName>
        <fullName evidence="2">Uncharacterized protein</fullName>
    </submittedName>
</protein>
<dbReference type="EMBL" id="NGKW01000003">
    <property type="protein sequence ID" value="OTN93638.1"/>
    <property type="molecule type" value="Genomic_DNA"/>
</dbReference>
<feature type="coiled-coil region" evidence="1">
    <location>
        <begin position="2"/>
        <end position="43"/>
    </location>
</feature>
<accession>A0A242BE58</accession>
<proteinExistence type="predicted"/>
<evidence type="ECO:0000313" key="2">
    <source>
        <dbReference type="EMBL" id="OTN93638.1"/>
    </source>
</evidence>
<sequence length="74" mass="8978">MKETLEERKQKLLKQQEDLIKKRKKINQDLKKIEKKIENSEKDYLMEMLEQSSLSVEEVIELLGIEDNQHEDDY</sequence>
<evidence type="ECO:0000256" key="1">
    <source>
        <dbReference type="SAM" id="Coils"/>
    </source>
</evidence>
<dbReference type="RefSeq" id="WP_086323356.1">
    <property type="nucleotide sequence ID" value="NZ_NGKW01000003.1"/>
</dbReference>
<dbReference type="AlphaFoldDB" id="A0A242BE58"/>
<organism evidence="2 3">
    <name type="scientific">Enterococcus faecium</name>
    <name type="common">Streptococcus faecium</name>
    <dbReference type="NCBI Taxonomy" id="1352"/>
    <lineage>
        <taxon>Bacteria</taxon>
        <taxon>Bacillati</taxon>
        <taxon>Bacillota</taxon>
        <taxon>Bacilli</taxon>
        <taxon>Lactobacillales</taxon>
        <taxon>Enterococcaceae</taxon>
        <taxon>Enterococcus</taxon>
    </lineage>
</organism>
<gene>
    <name evidence="2" type="ORF">A5810_001514</name>
</gene>
<comment type="caution">
    <text evidence="2">The sequence shown here is derived from an EMBL/GenBank/DDBJ whole genome shotgun (WGS) entry which is preliminary data.</text>
</comment>
<name>A0A242BE58_ENTFC</name>
<keyword evidence="1" id="KW-0175">Coiled coil</keyword>